<proteinExistence type="predicted"/>
<reference evidence="5" key="1">
    <citation type="submission" date="2023-07" db="EMBL/GenBank/DDBJ databases">
        <title>Thauera sp. CAU 1555 isolated from sand of Yaerae Beach.</title>
        <authorList>
            <person name="Kim W."/>
        </authorList>
    </citation>
    <scope>NUCLEOTIDE SEQUENCE [LARGE SCALE GENOMIC DNA]</scope>
    <source>
        <strain evidence="5">CAU 1555</strain>
    </source>
</reference>
<dbReference type="InterPro" id="IPR036770">
    <property type="entry name" value="Ankyrin_rpt-contain_sf"/>
</dbReference>
<evidence type="ECO:0000256" key="3">
    <source>
        <dbReference type="PROSITE-ProRule" id="PRU00023"/>
    </source>
</evidence>
<organism evidence="4 5">
    <name type="scientific">Thauera sedimentorum</name>
    <dbReference type="NCBI Taxonomy" id="2767595"/>
    <lineage>
        <taxon>Bacteria</taxon>
        <taxon>Pseudomonadati</taxon>
        <taxon>Pseudomonadota</taxon>
        <taxon>Betaproteobacteria</taxon>
        <taxon>Rhodocyclales</taxon>
        <taxon>Zoogloeaceae</taxon>
        <taxon>Thauera</taxon>
    </lineage>
</organism>
<feature type="repeat" description="ANK" evidence="3">
    <location>
        <begin position="161"/>
        <end position="196"/>
    </location>
</feature>
<dbReference type="Pfam" id="PF12796">
    <property type="entry name" value="Ank_2"/>
    <property type="match status" value="1"/>
</dbReference>
<dbReference type="PROSITE" id="PS50088">
    <property type="entry name" value="ANK_REPEAT"/>
    <property type="match status" value="3"/>
</dbReference>
<evidence type="ECO:0000313" key="5">
    <source>
        <dbReference type="Proteomes" id="UP000603602"/>
    </source>
</evidence>
<evidence type="ECO:0000256" key="1">
    <source>
        <dbReference type="ARBA" id="ARBA00022737"/>
    </source>
</evidence>
<evidence type="ECO:0000256" key="2">
    <source>
        <dbReference type="ARBA" id="ARBA00023043"/>
    </source>
</evidence>
<feature type="repeat" description="ANK" evidence="3">
    <location>
        <begin position="197"/>
        <end position="229"/>
    </location>
</feature>
<dbReference type="InterPro" id="IPR002110">
    <property type="entry name" value="Ankyrin_rpt"/>
</dbReference>
<dbReference type="PANTHER" id="PTHR24171:SF8">
    <property type="entry name" value="BRCA1-ASSOCIATED RING DOMAIN PROTEIN 1"/>
    <property type="match status" value="1"/>
</dbReference>
<name>A0ABR9BEA8_9RHOO</name>
<dbReference type="Proteomes" id="UP000603602">
    <property type="component" value="Unassembled WGS sequence"/>
</dbReference>
<dbReference type="EMBL" id="JACYTO010000003">
    <property type="protein sequence ID" value="MBD8504707.1"/>
    <property type="molecule type" value="Genomic_DNA"/>
</dbReference>
<dbReference type="SMART" id="SM00248">
    <property type="entry name" value="ANK"/>
    <property type="match status" value="3"/>
</dbReference>
<accession>A0ABR9BEA8</accession>
<dbReference type="SUPFAM" id="SSF48403">
    <property type="entry name" value="Ankyrin repeat"/>
    <property type="match status" value="1"/>
</dbReference>
<gene>
    <name evidence="4" type="ORF">IFO67_17580</name>
</gene>
<dbReference type="PROSITE" id="PS50297">
    <property type="entry name" value="ANK_REP_REGION"/>
    <property type="match status" value="3"/>
</dbReference>
<dbReference type="RefSeq" id="WP_187719534.1">
    <property type="nucleotide sequence ID" value="NZ_JACTAH010000003.1"/>
</dbReference>
<protein>
    <submittedName>
        <fullName evidence="4">Ankyrin repeat domain-containing protein</fullName>
    </submittedName>
</protein>
<dbReference type="Pfam" id="PF00023">
    <property type="entry name" value="Ank"/>
    <property type="match status" value="1"/>
</dbReference>
<keyword evidence="5" id="KW-1185">Reference proteome</keyword>
<keyword evidence="1" id="KW-0677">Repeat</keyword>
<sequence length="264" mass="29629">MKHPLFEDMGDDYPRHLEEQFDRVLTRIEQLWDLPELDDYFSDLLIDKRGGRQGFPKEVLNDILRVRAFRESESLSAAERTEDARRELARRGLMLERADFFRALDAGDIELIDLYVRARFNIHIADERGATPMLAALKRGYTVIAGILLKAGSDVNAPDRLGLTPLLVACGKASEGYRNITEILIRKGARINVRDPLGNTPFLLAVSGGMLDIAALLLERGADPKAVNRKGENAYMLAQGHTDPTLIERLREMLRAQDAPPPAQ</sequence>
<comment type="caution">
    <text evidence="4">The sequence shown here is derived from an EMBL/GenBank/DDBJ whole genome shotgun (WGS) entry which is preliminary data.</text>
</comment>
<evidence type="ECO:0000313" key="4">
    <source>
        <dbReference type="EMBL" id="MBD8504707.1"/>
    </source>
</evidence>
<feature type="repeat" description="ANK" evidence="3">
    <location>
        <begin position="128"/>
        <end position="160"/>
    </location>
</feature>
<dbReference type="Gene3D" id="1.25.40.20">
    <property type="entry name" value="Ankyrin repeat-containing domain"/>
    <property type="match status" value="1"/>
</dbReference>
<keyword evidence="2 3" id="KW-0040">ANK repeat</keyword>
<dbReference type="PANTHER" id="PTHR24171">
    <property type="entry name" value="ANKYRIN REPEAT DOMAIN-CONTAINING PROTEIN 39-RELATED"/>
    <property type="match status" value="1"/>
</dbReference>